<dbReference type="PANTHER" id="PTHR13789">
    <property type="entry name" value="MONOOXYGENASE"/>
    <property type="match status" value="1"/>
</dbReference>
<keyword evidence="16" id="KW-1185">Reference proteome</keyword>
<evidence type="ECO:0000313" key="17">
    <source>
        <dbReference type="Proteomes" id="UP000195814"/>
    </source>
</evidence>
<evidence type="ECO:0000256" key="3">
    <source>
        <dbReference type="ARBA" id="ARBA00022630"/>
    </source>
</evidence>
<keyword evidence="3" id="KW-0285">Flavoprotein</keyword>
<protein>
    <recommendedName>
        <fullName evidence="11">FAD-dependent urate hydroxylase</fullName>
        <ecNumber evidence="10">1.14.13.113</ecNumber>
    </recommendedName>
</protein>
<dbReference type="Proteomes" id="UP000195729">
    <property type="component" value="Chromosome"/>
</dbReference>
<evidence type="ECO:0000256" key="4">
    <source>
        <dbReference type="ARBA" id="ARBA00022631"/>
    </source>
</evidence>
<comment type="cofactor">
    <cofactor evidence="1">
        <name>FAD</name>
        <dbReference type="ChEBI" id="CHEBI:57692"/>
    </cofactor>
</comment>
<feature type="domain" description="FAD-binding" evidence="13">
    <location>
        <begin position="2"/>
        <end position="338"/>
    </location>
</feature>
<dbReference type="InterPro" id="IPR050493">
    <property type="entry name" value="FAD-dep_Monooxygenase_BioMet"/>
</dbReference>
<dbReference type="InterPro" id="IPR002938">
    <property type="entry name" value="FAD-bd"/>
</dbReference>
<keyword evidence="4" id="KW-0659">Purine metabolism</keyword>
<dbReference type="PRINTS" id="PR00420">
    <property type="entry name" value="RNGMNOXGNASE"/>
</dbReference>
<evidence type="ECO:0000256" key="7">
    <source>
        <dbReference type="ARBA" id="ARBA00023027"/>
    </source>
</evidence>
<dbReference type="EMBL" id="CP015579">
    <property type="protein sequence ID" value="ARU94058.1"/>
    <property type="molecule type" value="Genomic_DNA"/>
</dbReference>
<comment type="catalytic activity">
    <reaction evidence="12">
        <text>urate + NADH + O2 + H(+) = 5-hydroxyisourate + NAD(+) + H2O</text>
        <dbReference type="Rhea" id="RHEA:27329"/>
        <dbReference type="ChEBI" id="CHEBI:15377"/>
        <dbReference type="ChEBI" id="CHEBI:15378"/>
        <dbReference type="ChEBI" id="CHEBI:15379"/>
        <dbReference type="ChEBI" id="CHEBI:17775"/>
        <dbReference type="ChEBI" id="CHEBI:18072"/>
        <dbReference type="ChEBI" id="CHEBI:57540"/>
        <dbReference type="ChEBI" id="CHEBI:57945"/>
        <dbReference type="EC" id="1.14.13.113"/>
    </reaction>
</comment>
<dbReference type="GO" id="GO:0004846">
    <property type="term" value="F:urate oxidase activity"/>
    <property type="evidence" value="ECO:0007669"/>
    <property type="project" value="InterPro"/>
</dbReference>
<keyword evidence="8 14" id="KW-0503">Monooxygenase</keyword>
<evidence type="ECO:0000313" key="14">
    <source>
        <dbReference type="EMBL" id="ARU94058.1"/>
    </source>
</evidence>
<organism evidence="14 17">
    <name type="scientific">Tatumella citrea</name>
    <name type="common">Pantoea citrea</name>
    <dbReference type="NCBI Taxonomy" id="53336"/>
    <lineage>
        <taxon>Bacteria</taxon>
        <taxon>Pseudomonadati</taxon>
        <taxon>Pseudomonadota</taxon>
        <taxon>Gammaproteobacteria</taxon>
        <taxon>Enterobacterales</taxon>
        <taxon>Erwiniaceae</taxon>
        <taxon>Tatumella</taxon>
    </lineage>
</organism>
<name>A0A1Y0LJ27_TATCI</name>
<sequence length="385" mass="42438">MKAIVIGAGIGGMSSALALSRCGYETEVFEAVKQMKPVGAAISIWPNGVKCLNALGLRDELRALGGNMAWMAYNDYASGDQLTRFSLSPLVERVGEYPYPVARAELQQMLIDSYGAEKINFGKRVTRVKQDSHGVQVWFEDGSEAQGDFLIAADGTHSVVREYVRGQSTERRYAGYVNWNGLVTIDESIAPADQWTTFVGEGKRVSLMPVSGNRFYFFFDVPLEKGLAEDRETLKDDLSGYFKGWAEPVQQLIKLIDPQTTNRVEIHDIEPFMEFVKGRVALLGDAAHSTTPDIGQGGCAAMEDAIVLASVLASHSLGIEDSLLRYQNRRNLRVKDLILKARKRCDVTHGKDPQATADWYSELREETGERVLGGMCETIEGGPLG</sequence>
<proteinExistence type="inferred from homology"/>
<dbReference type="GO" id="GO:0071949">
    <property type="term" value="F:FAD binding"/>
    <property type="evidence" value="ECO:0007669"/>
    <property type="project" value="InterPro"/>
</dbReference>
<dbReference type="OrthoDB" id="9782160at2"/>
<accession>A0A1Y0LJ27</accession>
<evidence type="ECO:0000256" key="12">
    <source>
        <dbReference type="ARBA" id="ARBA00047521"/>
    </source>
</evidence>
<dbReference type="GO" id="GO:0006144">
    <property type="term" value="P:purine nucleobase metabolic process"/>
    <property type="evidence" value="ECO:0007669"/>
    <property type="project" value="UniProtKB-KW"/>
</dbReference>
<dbReference type="KEGG" id="tci:A7K98_09905"/>
<keyword evidence="5" id="KW-0274">FAD</keyword>
<comment type="similarity">
    <text evidence="9">Belongs to the FAD-dependent urate hydroxylase family.</text>
</comment>
<evidence type="ECO:0000313" key="16">
    <source>
        <dbReference type="Proteomes" id="UP000195729"/>
    </source>
</evidence>
<dbReference type="Proteomes" id="UP000195814">
    <property type="component" value="Chromosome"/>
</dbReference>
<dbReference type="Gene3D" id="3.50.50.60">
    <property type="entry name" value="FAD/NAD(P)-binding domain"/>
    <property type="match status" value="1"/>
</dbReference>
<dbReference type="Pfam" id="PF01494">
    <property type="entry name" value="FAD_binding_3"/>
    <property type="match status" value="1"/>
</dbReference>
<keyword evidence="6" id="KW-0560">Oxidoreductase</keyword>
<dbReference type="NCBIfam" id="NF033623">
    <property type="entry name" value="urate_HpxO"/>
    <property type="match status" value="1"/>
</dbReference>
<evidence type="ECO:0000256" key="1">
    <source>
        <dbReference type="ARBA" id="ARBA00001974"/>
    </source>
</evidence>
<dbReference type="GO" id="GO:0102099">
    <property type="term" value="F:FAD-dependent urate hydroxylase activity"/>
    <property type="evidence" value="ECO:0007669"/>
    <property type="project" value="UniProtKB-EC"/>
</dbReference>
<evidence type="ECO:0000256" key="2">
    <source>
        <dbReference type="ARBA" id="ARBA00004705"/>
    </source>
</evidence>
<evidence type="ECO:0000259" key="13">
    <source>
        <dbReference type="Pfam" id="PF01494"/>
    </source>
</evidence>
<dbReference type="InterPro" id="IPR036188">
    <property type="entry name" value="FAD/NAD-bd_sf"/>
</dbReference>
<evidence type="ECO:0000256" key="5">
    <source>
        <dbReference type="ARBA" id="ARBA00022827"/>
    </source>
</evidence>
<reference evidence="16 17" key="1">
    <citation type="submission" date="2016-05" db="EMBL/GenBank/DDBJ databases">
        <title>Complete genome sequence of two 2,5-diketo-D-glunonic acid producing strain Tatumella citrea.</title>
        <authorList>
            <person name="Duan C."/>
            <person name="Yang J."/>
            <person name="Yang S."/>
        </authorList>
    </citation>
    <scope>NUCLEOTIDE SEQUENCE [LARGE SCALE GENOMIC DNA]</scope>
    <source>
        <strain evidence="15 16">ATCC 39140</strain>
        <strain evidence="14 17">DSM 13699</strain>
    </source>
</reference>
<comment type="pathway">
    <text evidence="2">Purine metabolism; urate degradation.</text>
</comment>
<dbReference type="AlphaFoldDB" id="A0A1Y0LJ27"/>
<evidence type="ECO:0000256" key="9">
    <source>
        <dbReference type="ARBA" id="ARBA00035121"/>
    </source>
</evidence>
<gene>
    <name evidence="14" type="ORF">A7K98_09905</name>
    <name evidence="15" type="ORF">A7K99_09905</name>
</gene>
<evidence type="ECO:0000256" key="6">
    <source>
        <dbReference type="ARBA" id="ARBA00023002"/>
    </source>
</evidence>
<evidence type="ECO:0000256" key="8">
    <source>
        <dbReference type="ARBA" id="ARBA00023033"/>
    </source>
</evidence>
<dbReference type="EC" id="1.14.13.113" evidence="10"/>
<keyword evidence="7" id="KW-0520">NAD</keyword>
<dbReference type="RefSeq" id="WP_087488421.1">
    <property type="nucleotide sequence ID" value="NZ_CP015579.1"/>
</dbReference>
<dbReference type="PANTHER" id="PTHR13789:SF309">
    <property type="entry name" value="PUTATIVE (AFU_ORTHOLOGUE AFUA_6G14510)-RELATED"/>
    <property type="match status" value="1"/>
</dbReference>
<dbReference type="GO" id="GO:0019628">
    <property type="term" value="P:urate catabolic process"/>
    <property type="evidence" value="ECO:0007669"/>
    <property type="project" value="InterPro"/>
</dbReference>
<dbReference type="InterPro" id="IPR047712">
    <property type="entry name" value="HpxO"/>
</dbReference>
<evidence type="ECO:0000256" key="10">
    <source>
        <dbReference type="ARBA" id="ARBA00035128"/>
    </source>
</evidence>
<evidence type="ECO:0000256" key="11">
    <source>
        <dbReference type="ARBA" id="ARBA00035262"/>
    </source>
</evidence>
<evidence type="ECO:0000313" key="15">
    <source>
        <dbReference type="EMBL" id="ARU98096.1"/>
    </source>
</evidence>
<dbReference type="SUPFAM" id="SSF51905">
    <property type="entry name" value="FAD/NAD(P)-binding domain"/>
    <property type="match status" value="1"/>
</dbReference>
<dbReference type="EMBL" id="CP015581">
    <property type="protein sequence ID" value="ARU98096.1"/>
    <property type="molecule type" value="Genomic_DNA"/>
</dbReference>